<dbReference type="InterPro" id="IPR050172">
    <property type="entry name" value="SsuD_RutA_monooxygenase"/>
</dbReference>
<evidence type="ECO:0000259" key="5">
    <source>
        <dbReference type="Pfam" id="PF00296"/>
    </source>
</evidence>
<dbReference type="PANTHER" id="PTHR42847:SF8">
    <property type="entry name" value="CONSERVED PROTEIN"/>
    <property type="match status" value="1"/>
</dbReference>
<reference evidence="6 7" key="1">
    <citation type="submission" date="2007-08" db="EMBL/GenBank/DDBJ databases">
        <title>Complete sequence of Roseiflexus castenholzii DSM 13941.</title>
        <authorList>
            <consortium name="US DOE Joint Genome Institute"/>
            <person name="Copeland A."/>
            <person name="Lucas S."/>
            <person name="Lapidus A."/>
            <person name="Barry K."/>
            <person name="Glavina del Rio T."/>
            <person name="Dalin E."/>
            <person name="Tice H."/>
            <person name="Pitluck S."/>
            <person name="Thompson L.S."/>
            <person name="Brettin T."/>
            <person name="Bruce D."/>
            <person name="Detter J.C."/>
            <person name="Han C."/>
            <person name="Tapia R."/>
            <person name="Schmutz J."/>
            <person name="Larimer F."/>
            <person name="Land M."/>
            <person name="Hauser L."/>
            <person name="Kyrpides N."/>
            <person name="Mikhailova N."/>
            <person name="Bryant D.A."/>
            <person name="Hanada S."/>
            <person name="Tsukatani Y."/>
            <person name="Richardson P."/>
        </authorList>
    </citation>
    <scope>NUCLEOTIDE SEQUENCE [LARGE SCALE GENOMIC DNA]</scope>
    <source>
        <strain evidence="7">DSM 13941 / HLO8</strain>
    </source>
</reference>
<evidence type="ECO:0000256" key="1">
    <source>
        <dbReference type="ARBA" id="ARBA00022630"/>
    </source>
</evidence>
<keyword evidence="1" id="KW-0285">Flavoprotein</keyword>
<dbReference type="STRING" id="383372.Rcas_1303"/>
<dbReference type="HOGENOM" id="CLU_027853_6_2_0"/>
<feature type="domain" description="Luciferase-like" evidence="5">
    <location>
        <begin position="37"/>
        <end position="276"/>
    </location>
</feature>
<dbReference type="Gene3D" id="3.20.20.30">
    <property type="entry name" value="Luciferase-like domain"/>
    <property type="match status" value="1"/>
</dbReference>
<dbReference type="KEGG" id="rca:Rcas_1303"/>
<dbReference type="InterPro" id="IPR019952">
    <property type="entry name" value="F420_OxRdatse_Rv1855c_pred"/>
</dbReference>
<dbReference type="NCBIfam" id="TIGR03560">
    <property type="entry name" value="F420_Rv1855c"/>
    <property type="match status" value="1"/>
</dbReference>
<dbReference type="InterPro" id="IPR011251">
    <property type="entry name" value="Luciferase-like_dom"/>
</dbReference>
<protein>
    <submittedName>
        <fullName evidence="6">Luciferase family protein</fullName>
    </submittedName>
</protein>
<dbReference type="InterPro" id="IPR036661">
    <property type="entry name" value="Luciferase-like_sf"/>
</dbReference>
<evidence type="ECO:0000313" key="7">
    <source>
        <dbReference type="Proteomes" id="UP000000263"/>
    </source>
</evidence>
<dbReference type="SUPFAM" id="SSF51679">
    <property type="entry name" value="Bacterial luciferase-like"/>
    <property type="match status" value="1"/>
</dbReference>
<evidence type="ECO:0000256" key="2">
    <source>
        <dbReference type="ARBA" id="ARBA00022643"/>
    </source>
</evidence>
<evidence type="ECO:0000256" key="4">
    <source>
        <dbReference type="ARBA" id="ARBA00023033"/>
    </source>
</evidence>
<evidence type="ECO:0000256" key="3">
    <source>
        <dbReference type="ARBA" id="ARBA00023002"/>
    </source>
</evidence>
<dbReference type="PANTHER" id="PTHR42847">
    <property type="entry name" value="ALKANESULFONATE MONOOXYGENASE"/>
    <property type="match status" value="1"/>
</dbReference>
<sequence>MAEPESWKGSSAPMIRFGTFVPQGWRLDLIEIDDPITKYEAMTAVAKTADALPIYDSIWVYDHFHTVPRIEQEAVFECWTITAALARDTQRVHIGQMVTCVGYRNPALLAKIASTVDVLSHGRLYCGIGAGWYEHEWRAYGYGFPETRDRMRAFREATTIIVKMWTETMPTFEGAYYRIAGPINEPRGVQKPHPSLWIGGSGEQVTLKLVAQYGNACNIGGSPETISRKLAILREHCETVGRNYGDIIKSSNVNIVLLKPGADIAAATEKVRATYGWSVDQLLQNAIVGTSEEVVERLQALADVGIDYLITYFPRVAYDHTPLYQFAEEVAPHIR</sequence>
<keyword evidence="2" id="KW-0288">FMN</keyword>
<dbReference type="eggNOG" id="COG2141">
    <property type="taxonomic scope" value="Bacteria"/>
</dbReference>
<keyword evidence="4" id="KW-0503">Monooxygenase</keyword>
<dbReference type="GO" id="GO:0046306">
    <property type="term" value="P:alkanesulfonate catabolic process"/>
    <property type="evidence" value="ECO:0007669"/>
    <property type="project" value="TreeGrafter"/>
</dbReference>
<dbReference type="Proteomes" id="UP000000263">
    <property type="component" value="Chromosome"/>
</dbReference>
<dbReference type="GO" id="GO:0008726">
    <property type="term" value="F:alkanesulfonate monooxygenase activity"/>
    <property type="evidence" value="ECO:0007669"/>
    <property type="project" value="TreeGrafter"/>
</dbReference>
<organism evidence="6 7">
    <name type="scientific">Roseiflexus castenholzii (strain DSM 13941 / HLO8)</name>
    <dbReference type="NCBI Taxonomy" id="383372"/>
    <lineage>
        <taxon>Bacteria</taxon>
        <taxon>Bacillati</taxon>
        <taxon>Chloroflexota</taxon>
        <taxon>Chloroflexia</taxon>
        <taxon>Chloroflexales</taxon>
        <taxon>Roseiflexineae</taxon>
        <taxon>Roseiflexaceae</taxon>
        <taxon>Roseiflexus</taxon>
    </lineage>
</organism>
<evidence type="ECO:0000313" key="6">
    <source>
        <dbReference type="EMBL" id="ABU57400.1"/>
    </source>
</evidence>
<dbReference type="EMBL" id="CP000804">
    <property type="protein sequence ID" value="ABU57400.1"/>
    <property type="molecule type" value="Genomic_DNA"/>
</dbReference>
<keyword evidence="3" id="KW-0560">Oxidoreductase</keyword>
<keyword evidence="7" id="KW-1185">Reference proteome</keyword>
<name>A7NIU2_ROSCS</name>
<accession>A7NIU2</accession>
<proteinExistence type="predicted"/>
<gene>
    <name evidence="6" type="ordered locus">Rcas_1303</name>
</gene>
<dbReference type="Pfam" id="PF00296">
    <property type="entry name" value="Bac_luciferase"/>
    <property type="match status" value="1"/>
</dbReference>
<dbReference type="AlphaFoldDB" id="A7NIU2"/>